<dbReference type="PANTHER" id="PTHR43142:SF1">
    <property type="entry name" value="CARBOXYLIC ESTER HYDROLASE"/>
    <property type="match status" value="1"/>
</dbReference>
<evidence type="ECO:0000256" key="3">
    <source>
        <dbReference type="ARBA" id="ARBA00022801"/>
    </source>
</evidence>
<feature type="compositionally biased region" description="Basic and acidic residues" evidence="5">
    <location>
        <begin position="80"/>
        <end position="91"/>
    </location>
</feature>
<comment type="caution">
    <text evidence="8">The sequence shown here is derived from an EMBL/GenBank/DDBJ whole genome shotgun (WGS) entry which is preliminary data.</text>
</comment>
<dbReference type="EMBL" id="QOIP01000002">
    <property type="protein sequence ID" value="RLU25838.1"/>
    <property type="molecule type" value="Genomic_DNA"/>
</dbReference>
<evidence type="ECO:0000256" key="4">
    <source>
        <dbReference type="ARBA" id="ARBA00023180"/>
    </source>
</evidence>
<feature type="domain" description="Carboxylesterase type B" evidence="7">
    <location>
        <begin position="211"/>
        <end position="329"/>
    </location>
</feature>
<dbReference type="PANTHER" id="PTHR43142">
    <property type="entry name" value="CARBOXYLIC ESTER HYDROLASE"/>
    <property type="match status" value="1"/>
</dbReference>
<keyword evidence="2" id="KW-0719">Serine esterase</keyword>
<feature type="region of interest" description="Disordered" evidence="5">
    <location>
        <begin position="59"/>
        <end position="98"/>
    </location>
</feature>
<gene>
    <name evidence="8" type="ORF">DMN91_001998</name>
</gene>
<keyword evidence="3" id="KW-0378">Hydrolase</keyword>
<keyword evidence="4" id="KW-0325">Glycoprotein</keyword>
<feature type="signal peptide" evidence="6">
    <location>
        <begin position="1"/>
        <end position="16"/>
    </location>
</feature>
<feature type="domain" description="Carboxylesterase type B" evidence="7">
    <location>
        <begin position="26"/>
        <end position="210"/>
    </location>
</feature>
<evidence type="ECO:0000256" key="6">
    <source>
        <dbReference type="SAM" id="SignalP"/>
    </source>
</evidence>
<evidence type="ECO:0000256" key="5">
    <source>
        <dbReference type="SAM" id="MobiDB-lite"/>
    </source>
</evidence>
<dbReference type="InterPro" id="IPR002018">
    <property type="entry name" value="CarbesteraseB"/>
</dbReference>
<sequence length="334" mass="37151">MKKLLVILFSVVAALADNNIADEQYEVTAPIGRIRGSTLTSRLGKKIYSFRAVRYAEPPTGQRRFQDSHQGNTGRNSSSRLERGLRRDSRRTGLPRNTRTEYKMEDCLRLNVYTTKLPSANDPVKRPVMVFFHPGAFYVFSAQSSTFGPQYLLDKDIVLVTVNYRLASLGFLSTGDSKAPGNLGLKDQVEALRWVQRNIAAFGGDPSSVTGLFHRAIMMSGSVPVEPLPSNQLHLAKKQAELLNCTTDSTDAMLDCLKSKPVENFTSTISNFFEWHGNPLLVWLPVVEPEIHGVERFLSEQPNDLIKQGNFHKVPLIAGITKDEFGGVIVGKNI</sequence>
<dbReference type="Proteomes" id="UP000279307">
    <property type="component" value="Chromosome 2"/>
</dbReference>
<dbReference type="AlphaFoldDB" id="A0A3L8E1D4"/>
<dbReference type="Pfam" id="PF00135">
    <property type="entry name" value="COesterase"/>
    <property type="match status" value="2"/>
</dbReference>
<dbReference type="SUPFAM" id="SSF53474">
    <property type="entry name" value="alpha/beta-Hydrolases"/>
    <property type="match status" value="1"/>
</dbReference>
<accession>A0A3L8E1D4</accession>
<name>A0A3L8E1D4_OOCBI</name>
<dbReference type="OrthoDB" id="19653at2759"/>
<evidence type="ECO:0000256" key="2">
    <source>
        <dbReference type="ARBA" id="ARBA00022487"/>
    </source>
</evidence>
<comment type="similarity">
    <text evidence="1">Belongs to the type-B carboxylesterase/lipase family.</text>
</comment>
<evidence type="ECO:0000256" key="1">
    <source>
        <dbReference type="ARBA" id="ARBA00005964"/>
    </source>
</evidence>
<evidence type="ECO:0000313" key="8">
    <source>
        <dbReference type="EMBL" id="RLU25838.1"/>
    </source>
</evidence>
<feature type="chain" id="PRO_5017921207" description="Carboxylesterase type B domain-containing protein" evidence="6">
    <location>
        <begin position="17"/>
        <end position="334"/>
    </location>
</feature>
<dbReference type="GO" id="GO:0052689">
    <property type="term" value="F:carboxylic ester hydrolase activity"/>
    <property type="evidence" value="ECO:0007669"/>
    <property type="project" value="UniProtKB-KW"/>
</dbReference>
<reference evidence="8 9" key="1">
    <citation type="journal article" date="2018" name="Genome Res.">
        <title>The genomic architecture and molecular evolution of ant odorant receptors.</title>
        <authorList>
            <person name="McKenzie S.K."/>
            <person name="Kronauer D.J.C."/>
        </authorList>
    </citation>
    <scope>NUCLEOTIDE SEQUENCE [LARGE SCALE GENOMIC DNA]</scope>
    <source>
        <strain evidence="8">Clonal line C1</strain>
    </source>
</reference>
<dbReference type="InterPro" id="IPR029058">
    <property type="entry name" value="AB_hydrolase_fold"/>
</dbReference>
<evidence type="ECO:0000259" key="7">
    <source>
        <dbReference type="Pfam" id="PF00135"/>
    </source>
</evidence>
<evidence type="ECO:0000313" key="9">
    <source>
        <dbReference type="Proteomes" id="UP000279307"/>
    </source>
</evidence>
<dbReference type="Gene3D" id="3.40.50.1820">
    <property type="entry name" value="alpha/beta hydrolase"/>
    <property type="match status" value="2"/>
</dbReference>
<organism evidence="8 9">
    <name type="scientific">Ooceraea biroi</name>
    <name type="common">Clonal raider ant</name>
    <name type="synonym">Cerapachys biroi</name>
    <dbReference type="NCBI Taxonomy" id="2015173"/>
    <lineage>
        <taxon>Eukaryota</taxon>
        <taxon>Metazoa</taxon>
        <taxon>Ecdysozoa</taxon>
        <taxon>Arthropoda</taxon>
        <taxon>Hexapoda</taxon>
        <taxon>Insecta</taxon>
        <taxon>Pterygota</taxon>
        <taxon>Neoptera</taxon>
        <taxon>Endopterygota</taxon>
        <taxon>Hymenoptera</taxon>
        <taxon>Apocrita</taxon>
        <taxon>Aculeata</taxon>
        <taxon>Formicoidea</taxon>
        <taxon>Formicidae</taxon>
        <taxon>Dorylinae</taxon>
        <taxon>Ooceraea</taxon>
    </lineage>
</organism>
<proteinExistence type="inferred from homology"/>
<keyword evidence="6" id="KW-0732">Signal</keyword>
<protein>
    <recommendedName>
        <fullName evidence="7">Carboxylesterase type B domain-containing protein</fullName>
    </recommendedName>
</protein>